<evidence type="ECO:0000256" key="15">
    <source>
        <dbReference type="ARBA" id="ARBA00064300"/>
    </source>
</evidence>
<dbReference type="STRING" id="1611254.A0A2G5TMZ2"/>
<comment type="subcellular location">
    <subcellularLocation>
        <location evidence="1">Cell projection</location>
        <location evidence="1">Cilium membrane</location>
        <topology evidence="1">Multi-pass membrane protein</topology>
    </subcellularLocation>
</comment>
<gene>
    <name evidence="20" type="primary">Cnig_chr_V.g20317</name>
    <name evidence="20" type="ORF">B9Z55_020317</name>
</gene>
<comment type="subunit">
    <text evidence="15">Interacts with odr-4.</text>
</comment>
<name>A0A2G5TMZ2_9PELO</name>
<feature type="transmembrane region" description="Helical" evidence="19">
    <location>
        <begin position="135"/>
        <end position="156"/>
    </location>
</feature>
<feature type="transmembrane region" description="Helical" evidence="19">
    <location>
        <begin position="55"/>
        <end position="78"/>
    </location>
</feature>
<keyword evidence="6" id="KW-0552">Olfaction</keyword>
<evidence type="ECO:0000256" key="12">
    <source>
        <dbReference type="ARBA" id="ARBA00023273"/>
    </source>
</evidence>
<dbReference type="AlphaFoldDB" id="A0A2G5TMZ2"/>
<comment type="caution">
    <text evidence="20">The sequence shown here is derived from an EMBL/GenBank/DDBJ whole genome shotgun (WGS) entry which is preliminary data.</text>
</comment>
<proteinExistence type="inferred from homology"/>
<organism evidence="20 21">
    <name type="scientific">Caenorhabditis nigoni</name>
    <dbReference type="NCBI Taxonomy" id="1611254"/>
    <lineage>
        <taxon>Eukaryota</taxon>
        <taxon>Metazoa</taxon>
        <taxon>Ecdysozoa</taxon>
        <taxon>Nematoda</taxon>
        <taxon>Chromadorea</taxon>
        <taxon>Rhabditida</taxon>
        <taxon>Rhabditina</taxon>
        <taxon>Rhabditomorpha</taxon>
        <taxon>Rhabditoidea</taxon>
        <taxon>Rhabditidae</taxon>
        <taxon>Peloderinae</taxon>
        <taxon>Caenorhabditis</taxon>
    </lineage>
</organism>
<feature type="transmembrane region" description="Helical" evidence="19">
    <location>
        <begin position="289"/>
        <end position="311"/>
    </location>
</feature>
<dbReference type="OrthoDB" id="5772266at2759"/>
<keyword evidence="5 19" id="KW-0812">Transmembrane</keyword>
<dbReference type="InterPro" id="IPR019428">
    <property type="entry name" value="7TM_GPCR_serpentine_rcpt_Str"/>
</dbReference>
<keyword evidence="4" id="KW-0716">Sensory transduction</keyword>
<comment type="function">
    <text evidence="13">An odorant receptor which affects chemotaxis to the volatile odorant diacetyl. Specifies AWA neuronal cell fate via the odr-7 pathway.</text>
</comment>
<evidence type="ECO:0000256" key="14">
    <source>
        <dbReference type="ARBA" id="ARBA00061678"/>
    </source>
</evidence>
<keyword evidence="11" id="KW-0325">Glycoprotein</keyword>
<evidence type="ECO:0000313" key="20">
    <source>
        <dbReference type="EMBL" id="PIC28376.1"/>
    </source>
</evidence>
<evidence type="ECO:0000256" key="17">
    <source>
        <dbReference type="ARBA" id="ARBA00078653"/>
    </source>
</evidence>
<dbReference type="PANTHER" id="PTHR22943">
    <property type="entry name" value="7-TRANSMEMBRANE DOMAIN RECEPTOR C.ELEGANS"/>
    <property type="match status" value="1"/>
</dbReference>
<comment type="similarity">
    <text evidence="14">Belongs to the nematode receptor-like protein str family.</text>
</comment>
<evidence type="ECO:0000256" key="18">
    <source>
        <dbReference type="ARBA" id="ARBA00082489"/>
    </source>
</evidence>
<dbReference type="GO" id="GO:0006935">
    <property type="term" value="P:chemotaxis"/>
    <property type="evidence" value="ECO:0007669"/>
    <property type="project" value="UniProtKB-KW"/>
</dbReference>
<evidence type="ECO:0000256" key="16">
    <source>
        <dbReference type="ARBA" id="ARBA00067967"/>
    </source>
</evidence>
<reference evidence="21" key="1">
    <citation type="submission" date="2017-10" db="EMBL/GenBank/DDBJ databases">
        <title>Rapid genome shrinkage in a self-fertile nematode reveals novel sperm competition proteins.</title>
        <authorList>
            <person name="Yin D."/>
            <person name="Schwarz E.M."/>
            <person name="Thomas C.G."/>
            <person name="Felde R.L."/>
            <person name="Korf I.F."/>
            <person name="Cutter A.D."/>
            <person name="Schartner C.M."/>
            <person name="Ralston E.J."/>
            <person name="Meyer B.J."/>
            <person name="Haag E.S."/>
        </authorList>
    </citation>
    <scope>NUCLEOTIDE SEQUENCE [LARGE SCALE GENOMIC DNA]</scope>
    <source>
        <strain evidence="21">JU1422</strain>
    </source>
</reference>
<feature type="transmembrane region" description="Helical" evidence="19">
    <location>
        <begin position="204"/>
        <end position="232"/>
    </location>
</feature>
<evidence type="ECO:0000313" key="21">
    <source>
        <dbReference type="Proteomes" id="UP000230233"/>
    </source>
</evidence>
<evidence type="ECO:0000256" key="1">
    <source>
        <dbReference type="ARBA" id="ARBA00004272"/>
    </source>
</evidence>
<evidence type="ECO:0000256" key="4">
    <source>
        <dbReference type="ARBA" id="ARBA00022606"/>
    </source>
</evidence>
<feature type="transmembrane region" description="Helical" evidence="19">
    <location>
        <begin position="12"/>
        <end position="34"/>
    </location>
</feature>
<accession>A0A2G5TMZ2</accession>
<evidence type="ECO:0000256" key="8">
    <source>
        <dbReference type="ARBA" id="ARBA00023069"/>
    </source>
</evidence>
<evidence type="ECO:0000256" key="3">
    <source>
        <dbReference type="ARBA" id="ARBA00022500"/>
    </source>
</evidence>
<evidence type="ECO:0000256" key="5">
    <source>
        <dbReference type="ARBA" id="ARBA00022692"/>
    </source>
</evidence>
<dbReference type="Proteomes" id="UP000230233">
    <property type="component" value="Chromosome V"/>
</dbReference>
<feature type="transmembrane region" description="Helical" evidence="19">
    <location>
        <begin position="90"/>
        <end position="115"/>
    </location>
</feature>
<dbReference type="GO" id="GO:0042048">
    <property type="term" value="P:olfactory behavior"/>
    <property type="evidence" value="ECO:0007669"/>
    <property type="project" value="TreeGrafter"/>
</dbReference>
<keyword evidence="21" id="KW-1185">Reference proteome</keyword>
<dbReference type="PANTHER" id="PTHR22943:SF129">
    <property type="entry name" value="SEVEN TM RECEPTOR"/>
    <property type="match status" value="1"/>
</dbReference>
<keyword evidence="9 19" id="KW-0472">Membrane</keyword>
<keyword evidence="3" id="KW-0145">Chemotaxis</keyword>
<protein>
    <recommendedName>
        <fullName evidence="16">Serpentine receptor class r-10</fullName>
    </recommendedName>
    <alternativeName>
        <fullName evidence="17">Odorant response abnormal protein 10</fullName>
    </alternativeName>
    <alternativeName>
        <fullName evidence="18">Olfactory receptor 10</fullName>
    </alternativeName>
</protein>
<evidence type="ECO:0000256" key="2">
    <source>
        <dbReference type="ARBA" id="ARBA00022475"/>
    </source>
</evidence>
<dbReference type="SUPFAM" id="SSF81321">
    <property type="entry name" value="Family A G protein-coupled receptor-like"/>
    <property type="match status" value="1"/>
</dbReference>
<evidence type="ECO:0000256" key="9">
    <source>
        <dbReference type="ARBA" id="ARBA00023136"/>
    </source>
</evidence>
<feature type="transmembrane region" description="Helical" evidence="19">
    <location>
        <begin position="253"/>
        <end position="277"/>
    </location>
</feature>
<dbReference type="GO" id="GO:0038022">
    <property type="term" value="F:G protein-coupled olfactory receptor activity"/>
    <property type="evidence" value="ECO:0007669"/>
    <property type="project" value="TreeGrafter"/>
</dbReference>
<evidence type="ECO:0000256" key="6">
    <source>
        <dbReference type="ARBA" id="ARBA00022725"/>
    </source>
</evidence>
<dbReference type="GO" id="GO:0060170">
    <property type="term" value="C:ciliary membrane"/>
    <property type="evidence" value="ECO:0007669"/>
    <property type="project" value="UniProtKB-SubCell"/>
</dbReference>
<keyword evidence="8" id="KW-0969">Cilium</keyword>
<keyword evidence="10" id="KW-0675">Receptor</keyword>
<keyword evidence="7 19" id="KW-1133">Transmembrane helix</keyword>
<evidence type="ECO:0000256" key="19">
    <source>
        <dbReference type="SAM" id="Phobius"/>
    </source>
</evidence>
<sequence length="360" mass="41314">MPTVGWVRLEEITQMTCGIISVHTNALLMYLIIAKSPPKLGSYKWLMLYTSSFEFFYAFVNLFAGPSVHTYGSAFIVFQDMRNFLFSHQVAQFLVCLYCSCFGFSMAVFGGHFIYRYGAIDTVFREKYLAGAKQVLLYVFPFFYGILWGIICWVYYGETPERTEYLRDTMLENYRLNISDCAYISAHFWPFDEHRNVYPDSDSFLGIAIMWGILGSSAISVIYFGLACYRWLTKKLGEMESVSESMKSLQKQLFNALLIQSAIPLFLMYLPAGMVFIFPMLNTELNLKYPFIGLTIAVYPAIDPLPTMIIIRSYRRGCWELFRAITCRKNPRIDVHHSNLPSTTAAGTPKADNISSYLTN</sequence>
<dbReference type="EMBL" id="PDUG01000005">
    <property type="protein sequence ID" value="PIC28376.1"/>
    <property type="molecule type" value="Genomic_DNA"/>
</dbReference>
<evidence type="ECO:0000256" key="10">
    <source>
        <dbReference type="ARBA" id="ARBA00023170"/>
    </source>
</evidence>
<evidence type="ECO:0000256" key="7">
    <source>
        <dbReference type="ARBA" id="ARBA00022989"/>
    </source>
</evidence>
<evidence type="ECO:0000256" key="13">
    <source>
        <dbReference type="ARBA" id="ARBA00054965"/>
    </source>
</evidence>
<dbReference type="FunFam" id="1.20.1070.10:FF:000128">
    <property type="entry name" value="Seven TM Receptor"/>
    <property type="match status" value="1"/>
</dbReference>
<evidence type="ECO:0000256" key="11">
    <source>
        <dbReference type="ARBA" id="ARBA00023180"/>
    </source>
</evidence>
<keyword evidence="2" id="KW-1003">Cell membrane</keyword>
<keyword evidence="12" id="KW-0966">Cell projection</keyword>
<dbReference type="Pfam" id="PF10326">
    <property type="entry name" value="7TM_GPCR_Str"/>
    <property type="match status" value="1"/>
</dbReference>